<dbReference type="OrthoDB" id="62120at2759"/>
<dbReference type="GO" id="GO:0004553">
    <property type="term" value="F:hydrolase activity, hydrolyzing O-glycosyl compounds"/>
    <property type="evidence" value="ECO:0007669"/>
    <property type="project" value="InterPro"/>
</dbReference>
<dbReference type="PANTHER" id="PTHR10551">
    <property type="entry name" value="FASCIN"/>
    <property type="match status" value="1"/>
</dbReference>
<organism evidence="8 9">
    <name type="scientific">Prunus yedoensis var. nudiflora</name>
    <dbReference type="NCBI Taxonomy" id="2094558"/>
    <lineage>
        <taxon>Eukaryota</taxon>
        <taxon>Viridiplantae</taxon>
        <taxon>Streptophyta</taxon>
        <taxon>Embryophyta</taxon>
        <taxon>Tracheophyta</taxon>
        <taxon>Spermatophyta</taxon>
        <taxon>Magnoliopsida</taxon>
        <taxon>eudicotyledons</taxon>
        <taxon>Gunneridae</taxon>
        <taxon>Pentapetalae</taxon>
        <taxon>rosids</taxon>
        <taxon>fabids</taxon>
        <taxon>Rosales</taxon>
        <taxon>Rosaceae</taxon>
        <taxon>Amygdaloideae</taxon>
        <taxon>Amygdaleae</taxon>
        <taxon>Prunus</taxon>
    </lineage>
</organism>
<evidence type="ECO:0000256" key="4">
    <source>
        <dbReference type="RuleBase" id="RU361153"/>
    </source>
</evidence>
<feature type="domain" description="Glycoside hydrolase family 5" evidence="6">
    <location>
        <begin position="221"/>
        <end position="490"/>
    </location>
</feature>
<feature type="domain" description="DUF7910" evidence="7">
    <location>
        <begin position="58"/>
        <end position="196"/>
    </location>
</feature>
<name>A0A314ZNZ6_PRUYE</name>
<evidence type="ECO:0000313" key="9">
    <source>
        <dbReference type="Proteomes" id="UP000250321"/>
    </source>
</evidence>
<keyword evidence="2 4" id="KW-0378">Hydrolase</keyword>
<dbReference type="InterPro" id="IPR017853">
    <property type="entry name" value="GH"/>
</dbReference>
<dbReference type="FunFam" id="2.80.10.50:FF:000056">
    <property type="entry name" value="Glucan 1,3-beta-glucosidase A"/>
    <property type="match status" value="1"/>
</dbReference>
<evidence type="ECO:0000256" key="3">
    <source>
        <dbReference type="ARBA" id="ARBA00023295"/>
    </source>
</evidence>
<dbReference type="Proteomes" id="UP000250321">
    <property type="component" value="Unassembled WGS sequence"/>
</dbReference>
<dbReference type="Pfam" id="PF25490">
    <property type="entry name" value="DUF7910"/>
    <property type="match status" value="1"/>
</dbReference>
<dbReference type="EMBL" id="PJQY01000078">
    <property type="protein sequence ID" value="PQQ19144.1"/>
    <property type="molecule type" value="Genomic_DNA"/>
</dbReference>
<evidence type="ECO:0000259" key="7">
    <source>
        <dbReference type="Pfam" id="PF25490"/>
    </source>
</evidence>
<evidence type="ECO:0000256" key="2">
    <source>
        <dbReference type="ARBA" id="ARBA00022801"/>
    </source>
</evidence>
<evidence type="ECO:0000256" key="1">
    <source>
        <dbReference type="ARBA" id="ARBA00005641"/>
    </source>
</evidence>
<dbReference type="STRING" id="2094558.A0A314ZNZ6"/>
<gene>
    <name evidence="8" type="ORF">Pyn_16290</name>
</gene>
<keyword evidence="5" id="KW-0732">Signal</keyword>
<dbReference type="GO" id="GO:0051015">
    <property type="term" value="F:actin filament binding"/>
    <property type="evidence" value="ECO:0007669"/>
    <property type="project" value="InterPro"/>
</dbReference>
<feature type="chain" id="PRO_5016352077" evidence="5">
    <location>
        <begin position="24"/>
        <end position="509"/>
    </location>
</feature>
<comment type="similarity">
    <text evidence="1 4">Belongs to the glycosyl hydrolase 5 (cellulase A) family.</text>
</comment>
<dbReference type="PROSITE" id="PS51257">
    <property type="entry name" value="PROKAR_LIPOPROTEIN"/>
    <property type="match status" value="1"/>
</dbReference>
<dbReference type="GO" id="GO:0007163">
    <property type="term" value="P:establishment or maintenance of cell polarity"/>
    <property type="evidence" value="ECO:0007669"/>
    <property type="project" value="TreeGrafter"/>
</dbReference>
<dbReference type="InterPro" id="IPR010431">
    <property type="entry name" value="Fascin"/>
</dbReference>
<dbReference type="GO" id="GO:0000272">
    <property type="term" value="P:polysaccharide catabolic process"/>
    <property type="evidence" value="ECO:0007669"/>
    <property type="project" value="InterPro"/>
</dbReference>
<dbReference type="SUPFAM" id="SSF50405">
    <property type="entry name" value="Actin-crosslinking proteins"/>
    <property type="match status" value="1"/>
</dbReference>
<sequence length="509" mass="56648">MAFSSRTWLLSSVVLFSIMSVSCGRVPPNSGPVKAVNLGGWLVTEGWIKPSLFDGIPNKDFLDGTELQFKSVTTGKYLAAELGGGSIIVANRTSASGWETFRLWRINETTFNFRVFNKDFVGLDVKGNGAQVVAVSKTPGSSETFEIIRKPDDLSRVRIKAPNGFFLQAKTEDLVTADYAGSGSGWGNNDPSVFVISFSGKLEGEFQVTNGYGPKKAPQVMREHWNTFIVEDDFHFIKTNGLNAVRIPVGWWIASDPTPPHPYVGGSLLALDKAFLWAQKYGLKVIIDLHAAPGSQNGWEHSASRDGSQEWGQTDENIQQTVDVIDFLTARYARSPSLYAVELINEPFSPGASLQNVTKYYKAGYAAVRKHSSTAYVVFSNRLGPIEPRELFPLANGLKGSVIDVHYYNLFVSAFDNLTVQQNIDFIHTNRSQELNYVTTSNGPLTFVGEWVAEWKVTGATKEDYQRFANAQLEVWGRATFGWAYWTLKNVNKHWSLEWMINNGYIKLT</sequence>
<dbReference type="Gene3D" id="2.80.10.50">
    <property type="match status" value="1"/>
</dbReference>
<feature type="signal peptide" evidence="5">
    <location>
        <begin position="1"/>
        <end position="23"/>
    </location>
</feature>
<dbReference type="CDD" id="cd00257">
    <property type="entry name" value="beta-trefoil_FSCN-like"/>
    <property type="match status" value="1"/>
</dbReference>
<accession>A0A314ZNZ6</accession>
<dbReference type="SUPFAM" id="SSF51445">
    <property type="entry name" value="(Trans)glycosidases"/>
    <property type="match status" value="1"/>
</dbReference>
<dbReference type="InterPro" id="IPR057232">
    <property type="entry name" value="DUF7910"/>
</dbReference>
<dbReference type="Pfam" id="PF00150">
    <property type="entry name" value="Cellulase"/>
    <property type="match status" value="1"/>
</dbReference>
<dbReference type="GO" id="GO:0005737">
    <property type="term" value="C:cytoplasm"/>
    <property type="evidence" value="ECO:0007669"/>
    <property type="project" value="TreeGrafter"/>
</dbReference>
<dbReference type="GO" id="GO:0016477">
    <property type="term" value="P:cell migration"/>
    <property type="evidence" value="ECO:0007669"/>
    <property type="project" value="TreeGrafter"/>
</dbReference>
<dbReference type="Gene3D" id="3.20.20.80">
    <property type="entry name" value="Glycosidases"/>
    <property type="match status" value="1"/>
</dbReference>
<comment type="caution">
    <text evidence="8">The sequence shown here is derived from an EMBL/GenBank/DDBJ whole genome shotgun (WGS) entry which is preliminary data.</text>
</comment>
<evidence type="ECO:0000313" key="8">
    <source>
        <dbReference type="EMBL" id="PQQ19144.1"/>
    </source>
</evidence>
<dbReference type="AlphaFoldDB" id="A0A314ZNZ6"/>
<keyword evidence="9" id="KW-1185">Reference proteome</keyword>
<dbReference type="InterPro" id="IPR008999">
    <property type="entry name" value="Actin-crosslinking"/>
</dbReference>
<evidence type="ECO:0000259" key="6">
    <source>
        <dbReference type="Pfam" id="PF00150"/>
    </source>
</evidence>
<reference evidence="8 9" key="1">
    <citation type="submission" date="2018-02" db="EMBL/GenBank/DDBJ databases">
        <title>Draft genome of wild Prunus yedoensis var. nudiflora.</title>
        <authorList>
            <person name="Baek S."/>
            <person name="Kim J.-H."/>
            <person name="Choi K."/>
            <person name="Kim G.-B."/>
            <person name="Cho A."/>
            <person name="Jang H."/>
            <person name="Shin C.-H."/>
            <person name="Yu H.-J."/>
            <person name="Mun J.-H."/>
        </authorList>
    </citation>
    <scope>NUCLEOTIDE SEQUENCE [LARGE SCALE GENOMIC DNA]</scope>
    <source>
        <strain evidence="9">cv. Jeju island</strain>
        <tissue evidence="8">Leaf</tissue>
    </source>
</reference>
<protein>
    <submittedName>
        <fullName evidence="8">Glucan 1 3-beta-glucosidase A</fullName>
    </submittedName>
</protein>
<dbReference type="InterPro" id="IPR001547">
    <property type="entry name" value="Glyco_hydro_5"/>
</dbReference>
<dbReference type="GO" id="GO:0051017">
    <property type="term" value="P:actin filament bundle assembly"/>
    <property type="evidence" value="ECO:0007669"/>
    <property type="project" value="TreeGrafter"/>
</dbReference>
<evidence type="ECO:0000256" key="5">
    <source>
        <dbReference type="SAM" id="SignalP"/>
    </source>
</evidence>
<dbReference type="PANTHER" id="PTHR10551:SF14">
    <property type="entry name" value="CELLULASE CONTAINING PROTEIN, EXPRESSED"/>
    <property type="match status" value="1"/>
</dbReference>
<dbReference type="FunFam" id="3.20.20.80:FF:000067">
    <property type="entry name" value="Glucan 1,3-beta-glucosidase A"/>
    <property type="match status" value="1"/>
</dbReference>
<proteinExistence type="inferred from homology"/>
<dbReference type="GO" id="GO:0015629">
    <property type="term" value="C:actin cytoskeleton"/>
    <property type="evidence" value="ECO:0007669"/>
    <property type="project" value="TreeGrafter"/>
</dbReference>
<keyword evidence="3 4" id="KW-0326">Glycosidase</keyword>